<dbReference type="Proteomes" id="UP000001959">
    <property type="component" value="Chromosome"/>
</dbReference>
<dbReference type="eggNOG" id="COG5570">
    <property type="taxonomic scope" value="Bacteria"/>
</dbReference>
<organism evidence="2 3">
    <name type="scientific">Hyphomonas neptunium (strain ATCC 15444)</name>
    <dbReference type="NCBI Taxonomy" id="228405"/>
    <lineage>
        <taxon>Bacteria</taxon>
        <taxon>Pseudomonadati</taxon>
        <taxon>Pseudomonadota</taxon>
        <taxon>Alphaproteobacteria</taxon>
        <taxon>Hyphomonadales</taxon>
        <taxon>Hyphomonadaceae</taxon>
        <taxon>Hyphomonas</taxon>
    </lineage>
</organism>
<evidence type="ECO:0000256" key="1">
    <source>
        <dbReference type="SAM" id="Coils"/>
    </source>
</evidence>
<evidence type="ECO:0000313" key="3">
    <source>
        <dbReference type="Proteomes" id="UP000001959"/>
    </source>
</evidence>
<protein>
    <recommendedName>
        <fullName evidence="4">DUF465 domain-containing protein</fullName>
    </recommendedName>
</protein>
<proteinExistence type="predicted"/>
<reference evidence="2 3" key="1">
    <citation type="journal article" date="2006" name="J. Bacteriol.">
        <title>Comparative genomic evidence for a close relationship between the dimorphic prosthecate bacteria Hyphomonas neptunium and Caulobacter crescentus.</title>
        <authorList>
            <person name="Badger J.H."/>
            <person name="Hoover T.R."/>
            <person name="Brun Y.V."/>
            <person name="Weiner R.M."/>
            <person name="Laub M.T."/>
            <person name="Alexandre G."/>
            <person name="Mrazek J."/>
            <person name="Ren Q."/>
            <person name="Paulsen I.T."/>
            <person name="Nelson K.E."/>
            <person name="Khouri H.M."/>
            <person name="Radune D."/>
            <person name="Sosa J."/>
            <person name="Dodson R.J."/>
            <person name="Sullivan S.A."/>
            <person name="Rosovitz M.J."/>
            <person name="Madupu R."/>
            <person name="Brinkac L.M."/>
            <person name="Durkin A.S."/>
            <person name="Daugherty S.C."/>
            <person name="Kothari S.P."/>
            <person name="Giglio M.G."/>
            <person name="Zhou L."/>
            <person name="Haft D.H."/>
            <person name="Selengut J.D."/>
            <person name="Davidsen T.M."/>
            <person name="Yang Q."/>
            <person name="Zafar N."/>
            <person name="Ward N.L."/>
        </authorList>
    </citation>
    <scope>NUCLEOTIDE SEQUENCE [LARGE SCALE GENOMIC DNA]</scope>
    <source>
        <strain evidence="2 3">ATCC 15444</strain>
    </source>
</reference>
<dbReference type="HOGENOM" id="CLU_175516_2_0_5"/>
<sequence length="73" mass="8510">MAFLHHRSIRAGDERRLPMSLNGRISELSAKHRNLDEKISDEQKRPSADGLVLKDLKRQKLKVKEQLRHLKVS</sequence>
<evidence type="ECO:0000313" key="2">
    <source>
        <dbReference type="EMBL" id="ABI76046.1"/>
    </source>
</evidence>
<dbReference type="Gene3D" id="6.10.280.50">
    <property type="match status" value="1"/>
</dbReference>
<name>Q0BWG9_HYPNA</name>
<dbReference type="InterPro" id="IPR007420">
    <property type="entry name" value="DUF465"/>
</dbReference>
<keyword evidence="3" id="KW-1185">Reference proteome</keyword>
<accession>Q0BWG9</accession>
<dbReference type="STRING" id="228405.HNE_3503"/>
<evidence type="ECO:0008006" key="4">
    <source>
        <dbReference type="Google" id="ProtNLM"/>
    </source>
</evidence>
<feature type="coiled-coil region" evidence="1">
    <location>
        <begin position="25"/>
        <end position="73"/>
    </location>
</feature>
<dbReference type="KEGG" id="hne:HNE_3503"/>
<keyword evidence="1" id="KW-0175">Coiled coil</keyword>
<gene>
    <name evidence="2" type="ordered locus">HNE_3503</name>
</gene>
<dbReference type="InterPro" id="IPR038444">
    <property type="entry name" value="DUF465_sf"/>
</dbReference>
<dbReference type="EMBL" id="CP000158">
    <property type="protein sequence ID" value="ABI76046.1"/>
    <property type="molecule type" value="Genomic_DNA"/>
</dbReference>
<dbReference type="AlphaFoldDB" id="Q0BWG9"/>
<dbReference type="Pfam" id="PF04325">
    <property type="entry name" value="DUF465"/>
    <property type="match status" value="1"/>
</dbReference>